<dbReference type="SMART" id="SM00028">
    <property type="entry name" value="TPR"/>
    <property type="match status" value="10"/>
</dbReference>
<gene>
    <name evidence="2" type="ORF">H0901_01150</name>
</gene>
<comment type="caution">
    <text evidence="2">The sequence shown here is derived from an EMBL/GenBank/DDBJ whole genome shotgun (WGS) entry which is preliminary data.</text>
</comment>
<evidence type="ECO:0000259" key="1">
    <source>
        <dbReference type="Pfam" id="PF12770"/>
    </source>
</evidence>
<evidence type="ECO:0000313" key="2">
    <source>
        <dbReference type="EMBL" id="MBC1193938.1"/>
    </source>
</evidence>
<dbReference type="PRINTS" id="PR00364">
    <property type="entry name" value="DISEASERSIST"/>
</dbReference>
<sequence>MQSLYIELRPIDKQRIELRYHHVEVNEGSYEPQIVDISSIQSLIAQSERDFYVSSFPDLVNIGQQLFIFLDSPGRYLTRAIESCQEDGLILAIDTGNGDETGIRLSHLPWEVLHDGSYFLVDRLAPSVVPLRWTKSKVKPREPQNRALRILFMATSPEPPIEPILQFEREEAQILETTQEIPLYLQVEESGCLDELNQLWRRYQQDYFDIFHLTGHASINQTDKNHPFPYFVTENLDGTRRNVTAQEIAKALYPRFPQLVFLSGCRTAQNGNEGTFPSMAQELINQGIRSVIGWGYPVADISATKAASTLYSELAAGYGLTQAIHSTYRKLREDSIPDWHFFRLYIRGDCPNEMVVTQDSLTFQTTQTLKIEDLFLDPNHPNSPRVVTRENFVGRRRSLQRCLKYLRNPPGILIHGMGGVGKTTLAQRLLERLTAYGIFSHHQPEEREKYYDIVFNHRQIDPDKLIRSLQDIASNAGLDILKGDLPFGKKLTNFFKFGLESLGQSFIFVLDDFEVNLEPNANGEYILKSDAVRTLIPLLGVIRTNGLNHRVIITCRYNFTLADERLNNLLKREHLIAFEGADLRKKLDRLDAFNNKSDISVDLQQQAINLADGNPRLLEWLGKVLISRLVNHQPLFQEIADKTGQFRQKITAQTLEQPDELRQRLQQQIEDKVREFRENILAKLLLEQQSQDLRRLLSLALVFRLPVPRPVFARVCQVIPNAGKHIRRASDLGLLEVTPEKDYLRVPRILETFLDFPADNEGIYQTAARALYQSWWPSSDILTEPEQKEIYRLARLAKDIEIAVEVAVALTNQWLLKGRYTEIKTLCQEVLTLSQDYRILYNLAYAEQFLGGMKTAKTYIQEAFKLCPREDEEKKALIIAFLAGLLRMEGNLSATNYLCQEVEKMSDTKGKAEALGALAVLKVTEQDFEKAESYIQQALDIHQRLENKIGIAQIFNCWGIVKTGQGLIDEAFSCYQQAIDQFRSLGKLQELASTLLLVGGLHLRLEQVKESTSVYQEAINLVQKIGENVNKLQFLLASVIVAVSQGNMEQGLTFLQQSLDLAQKEGNNLIQSSLLVMLSSIYMAQEQDAMAENTLLEALKIAETTGDILEQIEILLTIGIIKGEQKESNDSLVIFQKGLALCESMGANGKNVFNIYKHKFLIFIGFIYIEKEEINSAVNCLEQALAMFEEIMDIESQLQVLSALGELELNDETLNKAIFYAEQILNIYEYIEDNNLKLDNDLKLNILLTTGNIYLKAGEKNLVTKCIEKAKELSENTENIETQIEIFQALSSLAKLEYDERNISNAISYLQQSLEIGEKIDNNCLRMVALVRIAYVYSVYDEQENYTLALEYLQKALTLFRTLDKETAEIIERDLEISEDLLIEGIEELQNEQKGFNQSSDFRLNQLDMKKDVNNKISPMISSNSLTPNQNRFKQIKRLGYNNPTFETIPTTITCQNCGKSLSLEDNFCSRCGTKKSLSSEESFAEIIERNSLISNKNNIDINNSSDNFGYSLGVFIDEFVTEGLIDIKTIAKKIPITLIHSETPLRRLDEPIFEESHLIANKQIFPVQIWWMKGSQGRRYMKEQVIEVPNYYPDARYRIGMRVNSLKVPYLVIEEIGSSICVEYKLSNLLEN</sequence>
<protein>
    <submittedName>
        <fullName evidence="2">CHAT domain-containing protein</fullName>
    </submittedName>
</protein>
<dbReference type="SUPFAM" id="SSF52540">
    <property type="entry name" value="P-loop containing nucleoside triphosphate hydrolases"/>
    <property type="match status" value="1"/>
</dbReference>
<organism evidence="2 3">
    <name type="scientific">Microcystis aeruginosa BLCC-F158</name>
    <dbReference type="NCBI Taxonomy" id="2755316"/>
    <lineage>
        <taxon>Bacteria</taxon>
        <taxon>Bacillati</taxon>
        <taxon>Cyanobacteriota</taxon>
        <taxon>Cyanophyceae</taxon>
        <taxon>Oscillatoriophycideae</taxon>
        <taxon>Chroococcales</taxon>
        <taxon>Microcystaceae</taxon>
        <taxon>Microcystis</taxon>
    </lineage>
</organism>
<dbReference type="PANTHER" id="PTHR47691">
    <property type="entry name" value="REGULATOR-RELATED"/>
    <property type="match status" value="1"/>
</dbReference>
<dbReference type="Pfam" id="PF13424">
    <property type="entry name" value="TPR_12"/>
    <property type="match status" value="1"/>
</dbReference>
<dbReference type="InterPro" id="IPR027417">
    <property type="entry name" value="P-loop_NTPase"/>
</dbReference>
<name>A0A841UUY0_MICAE</name>
<dbReference type="SUPFAM" id="SSF48452">
    <property type="entry name" value="TPR-like"/>
    <property type="match status" value="3"/>
</dbReference>
<evidence type="ECO:0000313" key="3">
    <source>
        <dbReference type="Proteomes" id="UP000525432"/>
    </source>
</evidence>
<dbReference type="RefSeq" id="WP_185238264.1">
    <property type="nucleotide sequence ID" value="NZ_JACEGC010000003.1"/>
</dbReference>
<dbReference type="EMBL" id="JACEGC010000003">
    <property type="protein sequence ID" value="MBC1193938.1"/>
    <property type="molecule type" value="Genomic_DNA"/>
</dbReference>
<accession>A0A841UUY0</accession>
<dbReference type="Pfam" id="PF13181">
    <property type="entry name" value="TPR_8"/>
    <property type="match status" value="1"/>
</dbReference>
<dbReference type="PANTHER" id="PTHR47691:SF3">
    <property type="entry name" value="HTH-TYPE TRANSCRIPTIONAL REGULATOR RV0890C-RELATED"/>
    <property type="match status" value="1"/>
</dbReference>
<dbReference type="Pfam" id="PF12770">
    <property type="entry name" value="CHAT"/>
    <property type="match status" value="1"/>
</dbReference>
<dbReference type="Proteomes" id="UP000525432">
    <property type="component" value="Unassembled WGS sequence"/>
</dbReference>
<dbReference type="InterPro" id="IPR024983">
    <property type="entry name" value="CHAT_dom"/>
</dbReference>
<dbReference type="Gene3D" id="3.40.50.300">
    <property type="entry name" value="P-loop containing nucleotide triphosphate hydrolases"/>
    <property type="match status" value="1"/>
</dbReference>
<feature type="domain" description="CHAT" evidence="1">
    <location>
        <begin position="104"/>
        <end position="338"/>
    </location>
</feature>
<reference evidence="2 3" key="1">
    <citation type="submission" date="2020-07" db="EMBL/GenBank/DDBJ databases">
        <title>Genomes of two Microcystis aeruginosa (Cyanobacteria) strains from Florida (USA) with disparate toxicogenic potential.</title>
        <authorList>
            <person name="Lefler F.W."/>
            <person name="Barbosa M."/>
            <person name="Berthold D.E."/>
            <person name="Laughinghouse H.D. IV."/>
        </authorList>
    </citation>
    <scope>NUCLEOTIDE SEQUENCE [LARGE SCALE GENOMIC DNA]</scope>
    <source>
        <strain evidence="2 3">BLCCF158</strain>
    </source>
</reference>
<proteinExistence type="predicted"/>
<dbReference type="InterPro" id="IPR019734">
    <property type="entry name" value="TPR_rpt"/>
</dbReference>
<dbReference type="Gene3D" id="1.25.40.10">
    <property type="entry name" value="Tetratricopeptide repeat domain"/>
    <property type="match status" value="3"/>
</dbReference>
<dbReference type="InterPro" id="IPR011990">
    <property type="entry name" value="TPR-like_helical_dom_sf"/>
</dbReference>